<evidence type="ECO:0000256" key="6">
    <source>
        <dbReference type="ARBA" id="ARBA00023136"/>
    </source>
</evidence>
<evidence type="ECO:0000256" key="5">
    <source>
        <dbReference type="ARBA" id="ARBA00022989"/>
    </source>
</evidence>
<dbReference type="GO" id="GO:0022857">
    <property type="term" value="F:transmembrane transporter activity"/>
    <property type="evidence" value="ECO:0007669"/>
    <property type="project" value="InterPro"/>
</dbReference>
<dbReference type="HOGENOM" id="CLU_034180_16_1_9"/>
<organism evidence="8 9">
    <name type="scientific">Priestia megaterium (strain ATCC 14581 / DSM 32 / CCUG 1817 / JCM 2506 / NBRC 15308 / NCIMB 9376 / NCTC 10342 / NRRL B-14308 / VKM B-512 / Ford 19)</name>
    <name type="common">Bacillus megaterium</name>
    <dbReference type="NCBI Taxonomy" id="1348623"/>
    <lineage>
        <taxon>Bacteria</taxon>
        <taxon>Bacillati</taxon>
        <taxon>Bacillota</taxon>
        <taxon>Bacilli</taxon>
        <taxon>Bacillales</taxon>
        <taxon>Bacillaceae</taxon>
        <taxon>Priestia</taxon>
    </lineage>
</organism>
<keyword evidence="2" id="KW-0813">Transport</keyword>
<keyword evidence="8" id="KW-0614">Plasmid</keyword>
<dbReference type="PANTHER" id="PTHR43266">
    <property type="entry name" value="MACROLIDE-EFFLUX PROTEIN"/>
    <property type="match status" value="1"/>
</dbReference>
<dbReference type="Proteomes" id="UP000031829">
    <property type="component" value="Plasmid pBMV_2"/>
</dbReference>
<keyword evidence="4" id="KW-0812">Transmembrane</keyword>
<dbReference type="PROSITE" id="PS50850">
    <property type="entry name" value="MFS"/>
    <property type="match status" value="1"/>
</dbReference>
<evidence type="ECO:0000256" key="3">
    <source>
        <dbReference type="ARBA" id="ARBA00022475"/>
    </source>
</evidence>
<dbReference type="InterPro" id="IPR011701">
    <property type="entry name" value="MFS"/>
</dbReference>
<keyword evidence="6" id="KW-0472">Membrane</keyword>
<dbReference type="PANTHER" id="PTHR43266:SF10">
    <property type="entry name" value="BACILYSIN EXPORTER BACE-RELATED"/>
    <property type="match status" value="1"/>
</dbReference>
<reference evidence="8 9" key="1">
    <citation type="journal article" date="2015" name="Genome Announc.">
        <title>Complete genome sequences for 35 biothreat assay-relevant bacillus species.</title>
        <authorList>
            <person name="Johnson S.L."/>
            <person name="Daligault H.E."/>
            <person name="Davenport K.W."/>
            <person name="Jaissle J."/>
            <person name="Frey K.G."/>
            <person name="Ladner J.T."/>
            <person name="Broomall S.M."/>
            <person name="Bishop-Lilly K.A."/>
            <person name="Bruce D.C."/>
            <person name="Gibbons H.S."/>
            <person name="Coyne S.R."/>
            <person name="Lo C.C."/>
            <person name="Meincke L."/>
            <person name="Munk A.C."/>
            <person name="Koroleva G.I."/>
            <person name="Rosenzweig C.N."/>
            <person name="Palacios G.F."/>
            <person name="Redden C.L."/>
            <person name="Minogue T.D."/>
            <person name="Chain P.S."/>
        </authorList>
    </citation>
    <scope>NUCLEOTIDE SEQUENCE [LARGE SCALE GENOMIC DNA]</scope>
    <source>
        <strain evidence="9">ATCC 14581 / DSM 32 / JCM 2506 / NBRC 15308 / NCIMB 9376 / NCTC 10342 / NRRL B-14308 / VKM B-512</strain>
        <plasmid evidence="8 9">pBMV_2</plasmid>
    </source>
</reference>
<geneLocation type="plasmid" evidence="8 9">
    <name>pBMV_2</name>
</geneLocation>
<proteinExistence type="predicted"/>
<sequence>MKKPSHVLANRSFLYLWIGESISELGGAIGALCNSLWLYELTGSKSVMGTLWLTYFIPSLLVQLFIGPMIDRVSRKHVMLSSQVIRSMVFFSPVILMFSGHMEVWSLFVIQAILGILQPLYVPAASALLPTIAAENQLTQMNAWMDGTVRTMSFLAPTIGGIVAAYLGTSSTYIVVGMLFLLSAISLFYLKEPMLKQQEQKIPWLKQVLVGYRYFFKQKQLIWLGFFTSLVQFSVGVTMVINVPYVLEELKGTSFTYGVFIGGFPLGYVVGSFLVGKWESKGVRRYIMLSGLLMGGISFLLLGFVEFIPLAILCEFLGGVCFPFFNVHQTTFYQKTIPTQLMGQIFSVRLFLIRVTMPLGVLFAGQVVEISGIRLLYMIIGSLIIIPALFALTLPFFSFLNEEKKEFSNM</sequence>
<dbReference type="InterPro" id="IPR020846">
    <property type="entry name" value="MFS_dom"/>
</dbReference>
<dbReference type="Gene3D" id="1.20.1250.20">
    <property type="entry name" value="MFS general substrate transporter like domains"/>
    <property type="match status" value="1"/>
</dbReference>
<name>A0A0B6AQ20_PRIM2</name>
<dbReference type="Pfam" id="PF07690">
    <property type="entry name" value="MFS_1"/>
    <property type="match status" value="1"/>
</dbReference>
<keyword evidence="5" id="KW-1133">Transmembrane helix</keyword>
<evidence type="ECO:0000313" key="8">
    <source>
        <dbReference type="EMBL" id="AJI25581.1"/>
    </source>
</evidence>
<evidence type="ECO:0000256" key="2">
    <source>
        <dbReference type="ARBA" id="ARBA00022448"/>
    </source>
</evidence>
<accession>A0A0B6AQ20</accession>
<dbReference type="GO" id="GO:0005886">
    <property type="term" value="C:plasma membrane"/>
    <property type="evidence" value="ECO:0007669"/>
    <property type="project" value="UniProtKB-SubCell"/>
</dbReference>
<dbReference type="AlphaFoldDB" id="A0A0B6AQ20"/>
<dbReference type="KEGG" id="bmeg:BG04_5639"/>
<dbReference type="InterPro" id="IPR036259">
    <property type="entry name" value="MFS_trans_sf"/>
</dbReference>
<dbReference type="SUPFAM" id="SSF103473">
    <property type="entry name" value="MFS general substrate transporter"/>
    <property type="match status" value="1"/>
</dbReference>
<dbReference type="CDD" id="cd06173">
    <property type="entry name" value="MFS_MefA_like"/>
    <property type="match status" value="1"/>
</dbReference>
<evidence type="ECO:0000313" key="9">
    <source>
        <dbReference type="Proteomes" id="UP000031829"/>
    </source>
</evidence>
<keyword evidence="3" id="KW-1003">Cell membrane</keyword>
<evidence type="ECO:0000256" key="1">
    <source>
        <dbReference type="ARBA" id="ARBA00004651"/>
    </source>
</evidence>
<protein>
    <submittedName>
        <fullName evidence="8">Major Facilitator Superfamily protein</fullName>
    </submittedName>
</protein>
<dbReference type="RefSeq" id="WP_034655853.1">
    <property type="nucleotide sequence ID" value="NZ_CP009921.1"/>
</dbReference>
<dbReference type="GeneID" id="93645875"/>
<dbReference type="EMBL" id="CP009921">
    <property type="protein sequence ID" value="AJI25581.1"/>
    <property type="molecule type" value="Genomic_DNA"/>
</dbReference>
<comment type="subcellular location">
    <subcellularLocation>
        <location evidence="1">Cell membrane</location>
        <topology evidence="1">Multi-pass membrane protein</topology>
    </subcellularLocation>
</comment>
<gene>
    <name evidence="8" type="ORF">BG04_5639</name>
</gene>
<evidence type="ECO:0000256" key="4">
    <source>
        <dbReference type="ARBA" id="ARBA00022692"/>
    </source>
</evidence>
<evidence type="ECO:0000259" key="7">
    <source>
        <dbReference type="PROSITE" id="PS50850"/>
    </source>
</evidence>
<feature type="domain" description="Major facilitator superfamily (MFS) profile" evidence="7">
    <location>
        <begin position="220"/>
        <end position="410"/>
    </location>
</feature>